<evidence type="ECO:0000256" key="2">
    <source>
        <dbReference type="SAM" id="MobiDB-lite"/>
    </source>
</evidence>
<dbReference type="EMBL" id="MU001640">
    <property type="protein sequence ID" value="KAF2480262.1"/>
    <property type="molecule type" value="Genomic_DNA"/>
</dbReference>
<evidence type="ECO:0000313" key="4">
    <source>
        <dbReference type="EMBL" id="KAF2480262.1"/>
    </source>
</evidence>
<proteinExistence type="inferred from homology"/>
<dbReference type="GeneID" id="54479199"/>
<dbReference type="OrthoDB" id="240546at2759"/>
<feature type="compositionally biased region" description="Polar residues" evidence="2">
    <location>
        <begin position="375"/>
        <end position="395"/>
    </location>
</feature>
<comment type="similarity">
    <text evidence="1">Belongs to the CCZ1 family.</text>
</comment>
<feature type="region of interest" description="Disordered" evidence="2">
    <location>
        <begin position="273"/>
        <end position="294"/>
    </location>
</feature>
<feature type="compositionally biased region" description="Basic and acidic residues" evidence="2">
    <location>
        <begin position="415"/>
        <end position="426"/>
    </location>
</feature>
<dbReference type="Pfam" id="PF19031">
    <property type="entry name" value="Intu_longin_1"/>
    <property type="match status" value="1"/>
</dbReference>
<dbReference type="PANTHER" id="PTHR13056:SF0">
    <property type="entry name" value="VACUOLAR FUSION PROTEIN CCZ1 HOMOLOG-RELATED"/>
    <property type="match status" value="1"/>
</dbReference>
<gene>
    <name evidence="4" type="ORF">BDY17DRAFT_35099</name>
</gene>
<protein>
    <recommendedName>
        <fullName evidence="3">CCZ1/INTU/HSP4 first Longin domain-containing protein</fullName>
    </recommendedName>
</protein>
<dbReference type="PANTHER" id="PTHR13056">
    <property type="entry name" value="VACUOLAR FUSION PROTEIN CCZ1 HOMOLOG-RELATED"/>
    <property type="match status" value="1"/>
</dbReference>
<evidence type="ECO:0000256" key="1">
    <source>
        <dbReference type="ARBA" id="ARBA00005352"/>
    </source>
</evidence>
<evidence type="ECO:0000313" key="5">
    <source>
        <dbReference type="Proteomes" id="UP000799767"/>
    </source>
</evidence>
<feature type="region of interest" description="Disordered" evidence="2">
    <location>
        <begin position="54"/>
        <end position="73"/>
    </location>
</feature>
<dbReference type="AlphaFoldDB" id="A0A6A6PJT6"/>
<dbReference type="Proteomes" id="UP000799767">
    <property type="component" value="Unassembled WGS sequence"/>
</dbReference>
<sequence length="869" mass="95402">MSRARKPPPQWQTSTVVPGQLSFLAIYSPLLGFTDETFKDQLVFYYSREARSTTRKNARNEATSGDPSREAENERLRQIGLAQGMVDFAKSFSAGEPVDSIETEKSRIVLHELEQGWWILASIDLTRLPGISSSASETAKTTTDAEQAAPAVEYSSREISPPALLIQQLVQGHQLFSLHHGPSLNELFVRLSREKFCGTLDRFWSRFARSWDVLLHGNPAADVFNGVKLASGGELGFGVGEEEWGSGEREVLEDLAHRTEGLIDLVVARYGEPASPRDASTSSTDDDDMPWMGSGNEANAADGVIFGGIGGMQRPSLRTVSQWMRLIYTYGEHAYGVKDNALRESRKRRRYTPGESESVRDVNGKPSEGKPKNDIQPSTDQRPQASQHSNTTSESVAVDDGRPNIPPPIVTAAERALEDATQRVDQQDVPEADTGTTLGIPDNYMKYLTFGLSTFAKSKPTPPTSPGQAKPPSSVRPAQVRSASSTSPGQAKSTSAKSPRPNKARGEEAPMLTHMDPLPEGDALRAKIATQKRQENCGHFVIGLKGDLLELDELSDDDQTELSDDSFGDDTGGSRIVLRTVQVELSNLVDAAQSTDNFQSQETFKHFRRMRVLIYVHRPFMYCFLFEDRTPSLQLDKFYRSLHRNLVPIYRPLLSSTSASKVAQRIASSDTTPSEGDTTSSPIYDLIYDPRRLTVHTSIPNIPEPGTLAAEGFFSSGQEVTPAFTRVDAINVHTQILNTLASTQRRRGELERSSKTARGWWVVWMRIRPSGDQKKSSKQSDDGEEEAEADFDRVAFLVRKAFDSPATQKSTSTGSRAVSSMLEVMSLGMTSREQDSTGGASAGWGPAALAGGIGIDARKYVEGLLSLNR</sequence>
<feature type="region of interest" description="Disordered" evidence="2">
    <location>
        <begin position="457"/>
        <end position="518"/>
    </location>
</feature>
<reference evidence="4" key="1">
    <citation type="journal article" date="2020" name="Stud. Mycol.">
        <title>101 Dothideomycetes genomes: a test case for predicting lifestyles and emergence of pathogens.</title>
        <authorList>
            <person name="Haridas S."/>
            <person name="Albert R."/>
            <person name="Binder M."/>
            <person name="Bloem J."/>
            <person name="Labutti K."/>
            <person name="Salamov A."/>
            <person name="Andreopoulos B."/>
            <person name="Baker S."/>
            <person name="Barry K."/>
            <person name="Bills G."/>
            <person name="Bluhm B."/>
            <person name="Cannon C."/>
            <person name="Castanera R."/>
            <person name="Culley D."/>
            <person name="Daum C."/>
            <person name="Ezra D."/>
            <person name="Gonzalez J."/>
            <person name="Henrissat B."/>
            <person name="Kuo A."/>
            <person name="Liang C."/>
            <person name="Lipzen A."/>
            <person name="Lutzoni F."/>
            <person name="Magnuson J."/>
            <person name="Mondo S."/>
            <person name="Nolan M."/>
            <person name="Ohm R."/>
            <person name="Pangilinan J."/>
            <person name="Park H.-J."/>
            <person name="Ramirez L."/>
            <person name="Alfaro M."/>
            <person name="Sun H."/>
            <person name="Tritt A."/>
            <person name="Yoshinaga Y."/>
            <person name="Zwiers L.-H."/>
            <person name="Turgeon B."/>
            <person name="Goodwin S."/>
            <person name="Spatafora J."/>
            <person name="Crous P."/>
            <person name="Grigoriev I."/>
        </authorList>
    </citation>
    <scope>NUCLEOTIDE SEQUENCE</scope>
    <source>
        <strain evidence="4">CBS 113389</strain>
    </source>
</reference>
<feature type="compositionally biased region" description="Basic and acidic residues" evidence="2">
    <location>
        <begin position="357"/>
        <end position="373"/>
    </location>
</feature>
<dbReference type="GO" id="GO:0016192">
    <property type="term" value="P:vesicle-mediated transport"/>
    <property type="evidence" value="ECO:0007669"/>
    <property type="project" value="InterPro"/>
</dbReference>
<feature type="domain" description="CCZ1/INTU/HSP4 first Longin" evidence="3">
    <location>
        <begin position="22"/>
        <end position="126"/>
    </location>
</feature>
<dbReference type="RefSeq" id="XP_033586832.1">
    <property type="nucleotide sequence ID" value="XM_033738197.1"/>
</dbReference>
<feature type="compositionally biased region" description="Polar residues" evidence="2">
    <location>
        <begin position="481"/>
        <end position="497"/>
    </location>
</feature>
<dbReference type="InterPro" id="IPR043987">
    <property type="entry name" value="CCZ1/INTU/HSP4_longin_1"/>
</dbReference>
<feature type="region of interest" description="Disordered" evidence="2">
    <location>
        <begin position="345"/>
        <end position="442"/>
    </location>
</feature>
<dbReference type="GO" id="GO:0035658">
    <property type="term" value="C:Mon1-Ccz1 complex"/>
    <property type="evidence" value="ECO:0007669"/>
    <property type="project" value="InterPro"/>
</dbReference>
<accession>A0A6A6PJT6</accession>
<keyword evidence="5" id="KW-1185">Reference proteome</keyword>
<organism evidence="4 5">
    <name type="scientific">Neohortaea acidophila</name>
    <dbReference type="NCBI Taxonomy" id="245834"/>
    <lineage>
        <taxon>Eukaryota</taxon>
        <taxon>Fungi</taxon>
        <taxon>Dikarya</taxon>
        <taxon>Ascomycota</taxon>
        <taxon>Pezizomycotina</taxon>
        <taxon>Dothideomycetes</taxon>
        <taxon>Dothideomycetidae</taxon>
        <taxon>Mycosphaerellales</taxon>
        <taxon>Teratosphaeriaceae</taxon>
        <taxon>Neohortaea</taxon>
    </lineage>
</organism>
<dbReference type="InterPro" id="IPR013176">
    <property type="entry name" value="Ccz1"/>
</dbReference>
<name>A0A6A6PJT6_9PEZI</name>
<evidence type="ECO:0000259" key="3">
    <source>
        <dbReference type="Pfam" id="PF19031"/>
    </source>
</evidence>
<feature type="compositionally biased region" description="Low complexity" evidence="2">
    <location>
        <begin position="273"/>
        <end position="283"/>
    </location>
</feature>